<proteinExistence type="predicted"/>
<comment type="caution">
    <text evidence="2">The sequence shown here is derived from an EMBL/GenBank/DDBJ whole genome shotgun (WGS) entry which is preliminary data.</text>
</comment>
<evidence type="ECO:0000313" key="3">
    <source>
        <dbReference type="Proteomes" id="UP001234216"/>
    </source>
</evidence>
<feature type="domain" description="DUF397" evidence="1">
    <location>
        <begin position="5"/>
        <end position="56"/>
    </location>
</feature>
<evidence type="ECO:0000313" key="2">
    <source>
        <dbReference type="EMBL" id="MDQ0907421.1"/>
    </source>
</evidence>
<name>A0AAW8FDU7_9ACTN</name>
<dbReference type="Proteomes" id="UP001234216">
    <property type="component" value="Unassembled WGS sequence"/>
</dbReference>
<protein>
    <recommendedName>
        <fullName evidence="1">DUF397 domain-containing protein</fullName>
    </recommendedName>
</protein>
<accession>A0AAW8FDU7</accession>
<dbReference type="AlphaFoldDB" id="A0AAW8FDU7"/>
<gene>
    <name evidence="2" type="ORF">QFZ22_003406</name>
</gene>
<dbReference type="RefSeq" id="WP_306975986.1">
    <property type="nucleotide sequence ID" value="NZ_JAUSYQ010000002.1"/>
</dbReference>
<organism evidence="2 3">
    <name type="scientific">Streptomyces canus</name>
    <dbReference type="NCBI Taxonomy" id="58343"/>
    <lineage>
        <taxon>Bacteria</taxon>
        <taxon>Bacillati</taxon>
        <taxon>Actinomycetota</taxon>
        <taxon>Actinomycetes</taxon>
        <taxon>Kitasatosporales</taxon>
        <taxon>Streptomycetaceae</taxon>
        <taxon>Streptomyces</taxon>
        <taxon>Streptomyces aurantiacus group</taxon>
    </lineage>
</organism>
<dbReference type="EMBL" id="JAUSZV010000005">
    <property type="protein sequence ID" value="MDQ0907421.1"/>
    <property type="molecule type" value="Genomic_DNA"/>
</dbReference>
<reference evidence="2" key="1">
    <citation type="submission" date="2023-07" db="EMBL/GenBank/DDBJ databases">
        <title>Comparative genomics of wheat-associated soil bacteria to identify genetic determinants of phenazine resistance.</title>
        <authorList>
            <person name="Mouncey N."/>
        </authorList>
    </citation>
    <scope>NUCLEOTIDE SEQUENCE</scope>
    <source>
        <strain evidence="2">V4I22</strain>
    </source>
</reference>
<sequence length="62" mass="6685">MSTALHWLKSSYSSNEGGNCIEVATQPSAVHIRDSKNTGPTLRVAPGTWAAFLGLARRDEVK</sequence>
<dbReference type="InterPro" id="IPR007278">
    <property type="entry name" value="DUF397"/>
</dbReference>
<dbReference type="Pfam" id="PF04149">
    <property type="entry name" value="DUF397"/>
    <property type="match status" value="1"/>
</dbReference>
<evidence type="ECO:0000259" key="1">
    <source>
        <dbReference type="Pfam" id="PF04149"/>
    </source>
</evidence>